<keyword evidence="2" id="KW-1185">Reference proteome</keyword>
<proteinExistence type="predicted"/>
<name>A0ABN8IIJ7_9NEOP</name>
<dbReference type="Proteomes" id="UP000837857">
    <property type="component" value="Chromosome 22"/>
</dbReference>
<feature type="non-terminal residue" evidence="1">
    <location>
        <position position="67"/>
    </location>
</feature>
<organism evidence="1 2">
    <name type="scientific">Iphiclides podalirius</name>
    <name type="common">scarce swallowtail</name>
    <dbReference type="NCBI Taxonomy" id="110791"/>
    <lineage>
        <taxon>Eukaryota</taxon>
        <taxon>Metazoa</taxon>
        <taxon>Ecdysozoa</taxon>
        <taxon>Arthropoda</taxon>
        <taxon>Hexapoda</taxon>
        <taxon>Insecta</taxon>
        <taxon>Pterygota</taxon>
        <taxon>Neoptera</taxon>
        <taxon>Endopterygota</taxon>
        <taxon>Lepidoptera</taxon>
        <taxon>Glossata</taxon>
        <taxon>Ditrysia</taxon>
        <taxon>Papilionoidea</taxon>
        <taxon>Papilionidae</taxon>
        <taxon>Papilioninae</taxon>
        <taxon>Iphiclides</taxon>
    </lineage>
</organism>
<sequence length="67" mass="6712">MVSVGKWGWSSSAANLNGSLAAKILVGTTNASASVLTDRAKSGGVVKALLQYSAYTAIVGGVQSKDP</sequence>
<evidence type="ECO:0000313" key="2">
    <source>
        <dbReference type="Proteomes" id="UP000837857"/>
    </source>
</evidence>
<evidence type="ECO:0000313" key="1">
    <source>
        <dbReference type="EMBL" id="CAH2055901.1"/>
    </source>
</evidence>
<dbReference type="EMBL" id="OW152834">
    <property type="protein sequence ID" value="CAH2055901.1"/>
    <property type="molecule type" value="Genomic_DNA"/>
</dbReference>
<protein>
    <submittedName>
        <fullName evidence="1">Uncharacterized protein</fullName>
    </submittedName>
</protein>
<accession>A0ABN8IIJ7</accession>
<reference evidence="1" key="1">
    <citation type="submission" date="2022-03" db="EMBL/GenBank/DDBJ databases">
        <authorList>
            <person name="Martin H S."/>
        </authorList>
    </citation>
    <scope>NUCLEOTIDE SEQUENCE</scope>
</reference>
<gene>
    <name evidence="1" type="ORF">IPOD504_LOCUS9193</name>
</gene>